<evidence type="ECO:0000256" key="1">
    <source>
        <dbReference type="SAM" id="MobiDB-lite"/>
    </source>
</evidence>
<dbReference type="PROSITE" id="PS51257">
    <property type="entry name" value="PROKAR_LIPOPROTEIN"/>
    <property type="match status" value="1"/>
</dbReference>
<keyword evidence="3" id="KW-1185">Reference proteome</keyword>
<dbReference type="Proteomes" id="UP001151081">
    <property type="component" value="Unassembled WGS sequence"/>
</dbReference>
<sequence>MRTRPFVVLVSIAVAACSQEPAGDSAAPARTGAPTPPSAAPPATTAPEAVAAPDDLDVAAFKKTLACAADAKSGPCAVLNAFASCKPWNAIVPSGDGRWIGRGHRVEGAKTTEEFTIVRSRRVPANEVGPGQLPAKVGIADIAKQDGAAFSQADRLIRILERSDVPPRSNPALEYLKKRETWPEGFTMRTVGLQVYVASEGGAFVCQGPKQELYLVQRASTRGGSADGLYATVYPVSW</sequence>
<dbReference type="RefSeq" id="WP_272417914.1">
    <property type="nucleotide sequence ID" value="NZ_JAGTJJ010000001.1"/>
</dbReference>
<reference evidence="2 3" key="1">
    <citation type="submission" date="2021-04" db="EMBL/GenBank/DDBJ databases">
        <title>Genome analysis of Polyangium sp.</title>
        <authorList>
            <person name="Li Y."/>
            <person name="Wang J."/>
        </authorList>
    </citation>
    <scope>NUCLEOTIDE SEQUENCE [LARGE SCALE GENOMIC DNA]</scope>
    <source>
        <strain evidence="2 3">SDU14</strain>
    </source>
</reference>
<accession>A0A9X3WZW2</accession>
<evidence type="ECO:0008006" key="4">
    <source>
        <dbReference type="Google" id="ProtNLM"/>
    </source>
</evidence>
<feature type="region of interest" description="Disordered" evidence="1">
    <location>
        <begin position="21"/>
        <end position="46"/>
    </location>
</feature>
<organism evidence="2 3">
    <name type="scientific">Polyangium jinanense</name>
    <dbReference type="NCBI Taxonomy" id="2829994"/>
    <lineage>
        <taxon>Bacteria</taxon>
        <taxon>Pseudomonadati</taxon>
        <taxon>Myxococcota</taxon>
        <taxon>Polyangia</taxon>
        <taxon>Polyangiales</taxon>
        <taxon>Polyangiaceae</taxon>
        <taxon>Polyangium</taxon>
    </lineage>
</organism>
<comment type="caution">
    <text evidence="2">The sequence shown here is derived from an EMBL/GenBank/DDBJ whole genome shotgun (WGS) entry which is preliminary data.</text>
</comment>
<protein>
    <recommendedName>
        <fullName evidence="4">Lipoprotein</fullName>
    </recommendedName>
</protein>
<name>A0A9X3WZW2_9BACT</name>
<dbReference type="EMBL" id="JAGTJJ010000001">
    <property type="protein sequence ID" value="MDC3979653.1"/>
    <property type="molecule type" value="Genomic_DNA"/>
</dbReference>
<evidence type="ECO:0000313" key="3">
    <source>
        <dbReference type="Proteomes" id="UP001151081"/>
    </source>
</evidence>
<evidence type="ECO:0000313" key="2">
    <source>
        <dbReference type="EMBL" id="MDC3979653.1"/>
    </source>
</evidence>
<dbReference type="AlphaFoldDB" id="A0A9X3WZW2"/>
<proteinExistence type="predicted"/>
<gene>
    <name evidence="2" type="ORF">KEG57_04015</name>
</gene>